<accession>A0AAW9RTH6</accession>
<dbReference type="SUPFAM" id="SSF48208">
    <property type="entry name" value="Six-hairpin glycosidases"/>
    <property type="match status" value="1"/>
</dbReference>
<gene>
    <name evidence="3" type="ORF">AAG747_03385</name>
</gene>
<feature type="domain" description="Glycosyl hydrolase family 63 C-terminal" evidence="1">
    <location>
        <begin position="694"/>
        <end position="783"/>
    </location>
</feature>
<organism evidence="3 4">
    <name type="scientific">Rapidithrix thailandica</name>
    <dbReference type="NCBI Taxonomy" id="413964"/>
    <lineage>
        <taxon>Bacteria</taxon>
        <taxon>Pseudomonadati</taxon>
        <taxon>Bacteroidota</taxon>
        <taxon>Cytophagia</taxon>
        <taxon>Cytophagales</taxon>
        <taxon>Flammeovirgaceae</taxon>
        <taxon>Rapidithrix</taxon>
    </lineage>
</organism>
<dbReference type="Gene3D" id="1.50.10.10">
    <property type="match status" value="2"/>
</dbReference>
<name>A0AAW9RTH6_9BACT</name>
<dbReference type="RefSeq" id="WP_346819709.1">
    <property type="nucleotide sequence ID" value="NZ_JBDKWZ010000001.1"/>
</dbReference>
<dbReference type="Proteomes" id="UP001403385">
    <property type="component" value="Unassembled WGS sequence"/>
</dbReference>
<dbReference type="InterPro" id="IPR054491">
    <property type="entry name" value="MGH1-like_GH"/>
</dbReference>
<comment type="caution">
    <text evidence="3">The sequence shown here is derived from an EMBL/GenBank/DDBJ whole genome shotgun (WGS) entry which is preliminary data.</text>
</comment>
<evidence type="ECO:0000313" key="3">
    <source>
        <dbReference type="EMBL" id="MEN7546932.1"/>
    </source>
</evidence>
<dbReference type="AlphaFoldDB" id="A0AAW9RTH6"/>
<evidence type="ECO:0000259" key="2">
    <source>
        <dbReference type="Pfam" id="PF22422"/>
    </source>
</evidence>
<evidence type="ECO:0000259" key="1">
    <source>
        <dbReference type="Pfam" id="PF03200"/>
    </source>
</evidence>
<evidence type="ECO:0000313" key="4">
    <source>
        <dbReference type="Proteomes" id="UP001403385"/>
    </source>
</evidence>
<proteinExistence type="predicted"/>
<dbReference type="InterPro" id="IPR008928">
    <property type="entry name" value="6-hairpin_glycosidase_sf"/>
</dbReference>
<sequence length="876" mass="102910">MSNPEKIRLRITRNNHGWKTWGPYLSERQWGTVREDYSEHGNAWDSLTHDMARSKAYRWGEDGIAGISDNQQFICMAFAFWNGQDSILKERLFGLNNGEGNHGEDVKEVYYYLDSTPTHSYMKMLYKYPQSEFPYMHLVTANRNRTKSEPEYELVDTGIFDKDEYFDVFIEYAKADENDILIRTTVHNRSKKKAPFHLIPTLWFRNTWSWGLDSYQPKVYCQPGLPLLLEHREVGNYQFYYKGNPELLFCDNNTNIERFEGVTETNKYYKDGINNFITSGDRQYVNPNLQGTKAGLHYQVMLEGQASKVFEFRLSQKNREHPFDDFDEVFDKRLQEANLFYEEMQQKVTDPDLKNIQRQAYAGMMWNKQFYYYNVDQWIKGDPVQPKMPKSRKHGRNSRWRHLVNHNIISMPDKWEYPWYAAWDLAFHCVTLAKIDPEFAKRQLLLLLREYYMHPNGQIPAYEWSFSDVNPPVHAWGAWKVYTIDKAMNDGVGDTDFLAKVFVKLLMNFTWWVNQKDSDENNLFEGGFLGLDNIGVFDRNTPVILGASIEQADATGWMAMYSLNMLRISAELSKDKGYYQETASKFFEHFLMIAQALTSVDEKGDSLWDEEDEFYYDKVHLPHQAGKLLKVRSLVGLLPLFAVEVFSHGLLQKNPEFTRRLEFALKNRPDLANLISRWIEHGKDESRMLALVRKHRMKCLLQKMLDEKEFLSDFGVRALSKFHEENPYEFVLKDQVYSINYIPGESDSSMFGGNSNWRGPIWFPVNFMLLESLYKFYEFYGDALKFEYPTGSGQMKNLKEIARALTERLVNIFRKGKDGKRVVFGDNEKFQKDPHFKDYILFYEYFHGDSGQGLGASHQTGWTGLVANLIDDLYEK</sequence>
<dbReference type="PANTHER" id="PTHR10412:SF10">
    <property type="entry name" value="GLYCOSYL HYDROLASE FAMILY 63 C-TERMINAL DOMAIN-CONTAINING PROTEIN"/>
    <property type="match status" value="1"/>
</dbReference>
<dbReference type="GO" id="GO:0009311">
    <property type="term" value="P:oligosaccharide metabolic process"/>
    <property type="evidence" value="ECO:0007669"/>
    <property type="project" value="InterPro"/>
</dbReference>
<dbReference type="PANTHER" id="PTHR10412">
    <property type="entry name" value="MANNOSYL-OLIGOSACCHARIDE GLUCOSIDASE"/>
    <property type="match status" value="1"/>
</dbReference>
<dbReference type="GO" id="GO:0004573">
    <property type="term" value="F:Glc3Man9GlcNAc2 oligosaccharide glucosidase activity"/>
    <property type="evidence" value="ECO:0007669"/>
    <property type="project" value="InterPro"/>
</dbReference>
<protein>
    <submittedName>
        <fullName evidence="3">Glucosidase</fullName>
    </submittedName>
</protein>
<dbReference type="EMBL" id="JBDKWZ010000001">
    <property type="protein sequence ID" value="MEN7546932.1"/>
    <property type="molecule type" value="Genomic_DNA"/>
</dbReference>
<dbReference type="InterPro" id="IPR012341">
    <property type="entry name" value="6hp_glycosidase-like_sf"/>
</dbReference>
<reference evidence="3 4" key="1">
    <citation type="submission" date="2024-04" db="EMBL/GenBank/DDBJ databases">
        <title>Novel genus in family Flammeovirgaceae.</title>
        <authorList>
            <person name="Nguyen T.H."/>
            <person name="Vuong T.Q."/>
            <person name="Le H."/>
            <person name="Kim S.-G."/>
        </authorList>
    </citation>
    <scope>NUCLEOTIDE SEQUENCE [LARGE SCALE GENOMIC DNA]</scope>
    <source>
        <strain evidence="3 4">JCM 23209</strain>
    </source>
</reference>
<keyword evidence="4" id="KW-1185">Reference proteome</keyword>
<feature type="domain" description="Mannosylglycerate hydrolase MGH1-like glycoside hydrolase" evidence="2">
    <location>
        <begin position="417"/>
        <end position="525"/>
    </location>
</feature>
<dbReference type="Pfam" id="PF22422">
    <property type="entry name" value="MGH1-like_GH"/>
    <property type="match status" value="1"/>
</dbReference>
<dbReference type="InterPro" id="IPR031335">
    <property type="entry name" value="Glyco_hydro_63_C"/>
</dbReference>
<dbReference type="InterPro" id="IPR004888">
    <property type="entry name" value="Glycoside_hydrolase_63"/>
</dbReference>
<dbReference type="Pfam" id="PF03200">
    <property type="entry name" value="Glyco_hydro_63"/>
    <property type="match status" value="1"/>
</dbReference>